<dbReference type="AlphaFoldDB" id="A0A3A9ZS32"/>
<dbReference type="GO" id="GO:0016758">
    <property type="term" value="F:hexosyltransferase activity"/>
    <property type="evidence" value="ECO:0007669"/>
    <property type="project" value="UniProtKB-ARBA"/>
</dbReference>
<keyword evidence="7" id="KW-1185">Reference proteome</keyword>
<evidence type="ECO:0000259" key="5">
    <source>
        <dbReference type="Pfam" id="PF21036"/>
    </source>
</evidence>
<dbReference type="InterPro" id="IPR050426">
    <property type="entry name" value="Glycosyltransferase_28"/>
</dbReference>
<accession>A0A3A9ZS32</accession>
<evidence type="ECO:0000259" key="4">
    <source>
        <dbReference type="Pfam" id="PF06722"/>
    </source>
</evidence>
<keyword evidence="3" id="KW-0808">Transferase</keyword>
<sequence length="405" mass="43402">MRVLFTPMAWPTHYYQMVGLVWAFRAAGHDVRVAAQPALLPAVTSTGGIGVQVGGGYDLMEGVADLVKVRKSVDQGPNMVGPGEFHADVRARLLELRMVPHIKTAEDMAEDLVTFAQAWRPDLVVTDPLCYAAPLAAAAVGAPVVRHLWGPDMSRHVGLPGTGTGPEEDPRAAWPQGLVDVYERYGVKPSADIADVTVDTCPPSLQLPGVPNRMPMRYTAYNGPAIAPSWVLDEPDRPRILVTWSSSWQALMTDEAFLVPRILEALRPVDAEVVVAVRAHDRARVPETTGDVRVVEDMPLNLLLPTCRAIVHQSGSGAALTAALYGVPHLALPQVADEGLVCDQIVASGVGVGLKADEADTGAITTAAASLLSEEKFTIAARRIRDELLAQPSPADVVRSLEKLR</sequence>
<dbReference type="PANTHER" id="PTHR48050:SF13">
    <property type="entry name" value="STEROL 3-BETA-GLUCOSYLTRANSFERASE UGT80A2"/>
    <property type="match status" value="1"/>
</dbReference>
<dbReference type="SUPFAM" id="SSF53756">
    <property type="entry name" value="UDP-Glycosyltransferase/glycogen phosphorylase"/>
    <property type="match status" value="1"/>
</dbReference>
<evidence type="ECO:0000313" key="6">
    <source>
        <dbReference type="EMBL" id="RKN50257.1"/>
    </source>
</evidence>
<protein>
    <submittedName>
        <fullName evidence="6">DUF1205 domain-containing protein</fullName>
    </submittedName>
</protein>
<dbReference type="GO" id="GO:0017000">
    <property type="term" value="P:antibiotic biosynthetic process"/>
    <property type="evidence" value="ECO:0007669"/>
    <property type="project" value="UniProtKB-ARBA"/>
</dbReference>
<evidence type="ECO:0000256" key="1">
    <source>
        <dbReference type="ARBA" id="ARBA00006962"/>
    </source>
</evidence>
<dbReference type="InterPro" id="IPR048284">
    <property type="entry name" value="EryCIII-like_N"/>
</dbReference>
<dbReference type="GO" id="GO:0008194">
    <property type="term" value="F:UDP-glycosyltransferase activity"/>
    <property type="evidence" value="ECO:0007669"/>
    <property type="project" value="InterPro"/>
</dbReference>
<evidence type="ECO:0000313" key="7">
    <source>
        <dbReference type="Proteomes" id="UP000281726"/>
    </source>
</evidence>
<keyword evidence="2" id="KW-0328">Glycosyltransferase</keyword>
<evidence type="ECO:0000256" key="3">
    <source>
        <dbReference type="ARBA" id="ARBA00022679"/>
    </source>
</evidence>
<evidence type="ECO:0000256" key="2">
    <source>
        <dbReference type="ARBA" id="ARBA00022676"/>
    </source>
</evidence>
<dbReference type="RefSeq" id="WP_120723480.1">
    <property type="nucleotide sequence ID" value="NZ_RBAK01000001.1"/>
</dbReference>
<dbReference type="Pfam" id="PF06722">
    <property type="entry name" value="EryCIII-like_C"/>
    <property type="match status" value="1"/>
</dbReference>
<gene>
    <name evidence="6" type="ORF">D7223_00060</name>
</gene>
<dbReference type="InterPro" id="IPR010610">
    <property type="entry name" value="EryCIII-like_C"/>
</dbReference>
<dbReference type="Pfam" id="PF21036">
    <property type="entry name" value="EryCIII-like_N"/>
    <property type="match status" value="1"/>
</dbReference>
<dbReference type="Gene3D" id="3.40.50.2000">
    <property type="entry name" value="Glycogen Phosphorylase B"/>
    <property type="match status" value="2"/>
</dbReference>
<dbReference type="PANTHER" id="PTHR48050">
    <property type="entry name" value="STEROL 3-BETA-GLUCOSYLTRANSFERASE"/>
    <property type="match status" value="1"/>
</dbReference>
<proteinExistence type="inferred from homology"/>
<feature type="domain" description="Erythromycin biosynthesis protein CIII-like C-terminal" evidence="4">
    <location>
        <begin position="261"/>
        <end position="404"/>
    </location>
</feature>
<feature type="domain" description="Erythromycin biosynthesis protein CIII-like N-terminal" evidence="5">
    <location>
        <begin position="22"/>
        <end position="243"/>
    </location>
</feature>
<dbReference type="OrthoDB" id="3863369at2"/>
<dbReference type="EMBL" id="RBAK01000001">
    <property type="protein sequence ID" value="RKN50257.1"/>
    <property type="molecule type" value="Genomic_DNA"/>
</dbReference>
<name>A0A3A9ZS32_9ACTN</name>
<comment type="similarity">
    <text evidence="1">Belongs to the glycosyltransferase 28 family.</text>
</comment>
<dbReference type="CDD" id="cd03784">
    <property type="entry name" value="GT1_Gtf-like"/>
    <property type="match status" value="1"/>
</dbReference>
<organism evidence="6 7">
    <name type="scientific">Micromonospora endolithica</name>
    <dbReference type="NCBI Taxonomy" id="230091"/>
    <lineage>
        <taxon>Bacteria</taxon>
        <taxon>Bacillati</taxon>
        <taxon>Actinomycetota</taxon>
        <taxon>Actinomycetes</taxon>
        <taxon>Micromonosporales</taxon>
        <taxon>Micromonosporaceae</taxon>
        <taxon>Micromonospora</taxon>
    </lineage>
</organism>
<comment type="caution">
    <text evidence="6">The sequence shown here is derived from an EMBL/GenBank/DDBJ whole genome shotgun (WGS) entry which is preliminary data.</text>
</comment>
<reference evidence="6 7" key="1">
    <citation type="journal article" date="2004" name="Syst. Appl. Microbiol.">
        <title>Cryptoendolithic actinomycetes from antarctic sandstone rock samples: Micromonospora endolithica sp. nov. and two isolates related to Micromonospora coerulea Jensen 1932.</title>
        <authorList>
            <person name="Hirsch P."/>
            <person name="Mevs U."/>
            <person name="Kroppenstedt R.M."/>
            <person name="Schumann P."/>
            <person name="Stackebrandt E."/>
        </authorList>
    </citation>
    <scope>NUCLEOTIDE SEQUENCE [LARGE SCALE GENOMIC DNA]</scope>
    <source>
        <strain evidence="6 7">JCM 12677</strain>
    </source>
</reference>
<dbReference type="Proteomes" id="UP000281726">
    <property type="component" value="Unassembled WGS sequence"/>
</dbReference>
<dbReference type="InterPro" id="IPR002213">
    <property type="entry name" value="UDP_glucos_trans"/>
</dbReference>